<keyword evidence="3" id="KW-1185">Reference proteome</keyword>
<evidence type="ECO:0000313" key="3">
    <source>
        <dbReference type="Proteomes" id="UP000664495"/>
    </source>
</evidence>
<proteinExistence type="predicted"/>
<dbReference type="PANTHER" id="PTHR47738">
    <property type="entry name" value="PTS SYSTEM FRUCTOSE-LIKE EIIA COMPONENT-RELATED"/>
    <property type="match status" value="1"/>
</dbReference>
<sequence length="155" mass="17755">MLTDYVKKDLIFLNLIVSDRIELFKELSALFLEKGYVNEGFYDFIVEREENYPTGLDLETHTVAIPHGDSAFVKQPFISIVTLKEPIKMKKMENADEEIKVDLFFFLGLNDGTQHLQILKQVIGVIQHEEFVKKIKGVKTSEEMMDVINGVTVGN</sequence>
<organism evidence="2 3">
    <name type="scientific">Candidatus Enterococcus murrayae</name>
    <dbReference type="NCBI Taxonomy" id="2815321"/>
    <lineage>
        <taxon>Bacteria</taxon>
        <taxon>Bacillati</taxon>
        <taxon>Bacillota</taxon>
        <taxon>Bacilli</taxon>
        <taxon>Lactobacillales</taxon>
        <taxon>Enterococcaceae</taxon>
        <taxon>Enterococcus</taxon>
    </lineage>
</organism>
<name>A0ABS3HHF1_9ENTE</name>
<gene>
    <name evidence="2" type="ORF">JZO85_08670</name>
</gene>
<dbReference type="Gene3D" id="3.40.930.10">
    <property type="entry name" value="Mannitol-specific EII, Chain A"/>
    <property type="match status" value="1"/>
</dbReference>
<dbReference type="PANTHER" id="PTHR47738:SF3">
    <property type="entry name" value="PHOSPHOTRANSFERASE SYSTEM MANNITOL_FRUCTOSE-SPECIFIC IIA DOMAIN CONTAINING PROTEIN"/>
    <property type="match status" value="1"/>
</dbReference>
<reference evidence="2 3" key="1">
    <citation type="submission" date="2021-03" db="EMBL/GenBank/DDBJ databases">
        <title>Enterococcal diversity collection.</title>
        <authorList>
            <person name="Gilmore M.S."/>
            <person name="Schwartzman J."/>
            <person name="Van Tyne D."/>
            <person name="Martin M."/>
            <person name="Earl A.M."/>
            <person name="Manson A.L."/>
            <person name="Straub T."/>
            <person name="Salamzade R."/>
            <person name="Saavedra J."/>
            <person name="Lebreton F."/>
            <person name="Prichula J."/>
            <person name="Schaufler K."/>
            <person name="Gaca A."/>
            <person name="Sgardioli B."/>
            <person name="Wagenaar J."/>
            <person name="Strong T."/>
        </authorList>
    </citation>
    <scope>NUCLEOTIDE SEQUENCE [LARGE SCALE GENOMIC DNA]</scope>
    <source>
        <strain evidence="2 3">MJM16</strain>
    </source>
</reference>
<accession>A0ABS3HHF1</accession>
<keyword evidence="2" id="KW-0762">Sugar transport</keyword>
<keyword evidence="2" id="KW-0813">Transport</keyword>
<comment type="caution">
    <text evidence="2">The sequence shown here is derived from an EMBL/GenBank/DDBJ whole genome shotgun (WGS) entry which is preliminary data.</text>
</comment>
<dbReference type="Pfam" id="PF00359">
    <property type="entry name" value="PTS_EIIA_2"/>
    <property type="match status" value="1"/>
</dbReference>
<dbReference type="Proteomes" id="UP000664495">
    <property type="component" value="Unassembled WGS sequence"/>
</dbReference>
<dbReference type="PROSITE" id="PS51094">
    <property type="entry name" value="PTS_EIIA_TYPE_2"/>
    <property type="match status" value="1"/>
</dbReference>
<feature type="domain" description="PTS EIIA type-2" evidence="1">
    <location>
        <begin position="4"/>
        <end position="151"/>
    </location>
</feature>
<dbReference type="CDD" id="cd00211">
    <property type="entry name" value="PTS_IIA_fru"/>
    <property type="match status" value="1"/>
</dbReference>
<dbReference type="InterPro" id="IPR051541">
    <property type="entry name" value="PTS_SugarTrans_NitroReg"/>
</dbReference>
<dbReference type="SUPFAM" id="SSF55804">
    <property type="entry name" value="Phoshotransferase/anion transport protein"/>
    <property type="match status" value="1"/>
</dbReference>
<evidence type="ECO:0000313" key="2">
    <source>
        <dbReference type="EMBL" id="MBO0452340.1"/>
    </source>
</evidence>
<dbReference type="EMBL" id="JAFLVR010000020">
    <property type="protein sequence ID" value="MBO0452340.1"/>
    <property type="molecule type" value="Genomic_DNA"/>
</dbReference>
<evidence type="ECO:0000259" key="1">
    <source>
        <dbReference type="PROSITE" id="PS51094"/>
    </source>
</evidence>
<protein>
    <submittedName>
        <fullName evidence="2">PTS sugar transporter subunit IIA</fullName>
    </submittedName>
</protein>
<dbReference type="InterPro" id="IPR002178">
    <property type="entry name" value="PTS_EIIA_type-2_dom"/>
</dbReference>
<dbReference type="InterPro" id="IPR016152">
    <property type="entry name" value="PTrfase/Anion_transptr"/>
</dbReference>
<dbReference type="RefSeq" id="WP_207108114.1">
    <property type="nucleotide sequence ID" value="NZ_JAFLVR010000020.1"/>
</dbReference>